<name>A0A9X5I4C7_9CYAN</name>
<evidence type="ECO:0000313" key="1">
    <source>
        <dbReference type="EMBL" id="NHC34424.1"/>
    </source>
</evidence>
<dbReference type="InterPro" id="IPR013783">
    <property type="entry name" value="Ig-like_fold"/>
</dbReference>
<protein>
    <submittedName>
        <fullName evidence="1">Uncharacterized protein</fullName>
    </submittedName>
</protein>
<comment type="caution">
    <text evidence="1">The sequence shown here is derived from an EMBL/GenBank/DDBJ whole genome shotgun (WGS) entry which is preliminary data.</text>
</comment>
<organism evidence="1 2">
    <name type="scientific">Scytonema millei VB511283</name>
    <dbReference type="NCBI Taxonomy" id="1245923"/>
    <lineage>
        <taxon>Bacteria</taxon>
        <taxon>Bacillati</taxon>
        <taxon>Cyanobacteriota</taxon>
        <taxon>Cyanophyceae</taxon>
        <taxon>Nostocales</taxon>
        <taxon>Scytonemataceae</taxon>
        <taxon>Scytonema</taxon>
    </lineage>
</organism>
<gene>
    <name evidence="1" type="ORF">QH73_0007085</name>
</gene>
<dbReference type="OrthoDB" id="583708at2"/>
<accession>A0A9X5I4C7</accession>
<sequence length="103" mass="11447">MKNYQEFSLFAPYNNAVNLIGAFSNWQEIPMNKGEDGYFRTQVELEDGIRGYTDKTRRRGLIALVGAHSCAPPYSCAPLLAASFTVNSICSEAENSCCWGRGR</sequence>
<dbReference type="Gene3D" id="2.60.40.10">
    <property type="entry name" value="Immunoglobulins"/>
    <property type="match status" value="1"/>
</dbReference>
<dbReference type="InterPro" id="IPR014756">
    <property type="entry name" value="Ig_E-set"/>
</dbReference>
<evidence type="ECO:0000313" key="2">
    <source>
        <dbReference type="Proteomes" id="UP000031532"/>
    </source>
</evidence>
<dbReference type="EMBL" id="JTJC03000001">
    <property type="protein sequence ID" value="NHC34424.1"/>
    <property type="molecule type" value="Genomic_DNA"/>
</dbReference>
<keyword evidence="2" id="KW-1185">Reference proteome</keyword>
<dbReference type="CDD" id="cd02859">
    <property type="entry name" value="E_set_AMPKbeta_like_N"/>
    <property type="match status" value="1"/>
</dbReference>
<reference evidence="1 2" key="1">
    <citation type="journal article" date="2015" name="Genome Announc.">
        <title>Draft Genome Sequence of the Terrestrial Cyanobacterium Scytonema millei VB511283, Isolated from Eastern India.</title>
        <authorList>
            <person name="Sen D."/>
            <person name="Chandrababunaidu M.M."/>
            <person name="Singh D."/>
            <person name="Sanghi N."/>
            <person name="Ghorai A."/>
            <person name="Mishra G.P."/>
            <person name="Madduluri M."/>
            <person name="Adhikary S.P."/>
            <person name="Tripathy S."/>
        </authorList>
    </citation>
    <scope>NUCLEOTIDE SEQUENCE [LARGE SCALE GENOMIC DNA]</scope>
    <source>
        <strain evidence="1 2">VB511283</strain>
    </source>
</reference>
<proteinExistence type="predicted"/>
<dbReference type="AlphaFoldDB" id="A0A9X5I4C7"/>
<dbReference type="SUPFAM" id="SSF81296">
    <property type="entry name" value="E set domains"/>
    <property type="match status" value="1"/>
</dbReference>
<dbReference type="Proteomes" id="UP000031532">
    <property type="component" value="Unassembled WGS sequence"/>
</dbReference>